<proteinExistence type="predicted"/>
<gene>
    <name evidence="1" type="ORF">L6452_27798</name>
</gene>
<keyword evidence="2" id="KW-1185">Reference proteome</keyword>
<reference evidence="2" key="1">
    <citation type="journal article" date="2022" name="Mol. Ecol. Resour.">
        <title>The genomes of chicory, endive, great burdock and yacon provide insights into Asteraceae palaeo-polyploidization history and plant inulin production.</title>
        <authorList>
            <person name="Fan W."/>
            <person name="Wang S."/>
            <person name="Wang H."/>
            <person name="Wang A."/>
            <person name="Jiang F."/>
            <person name="Liu H."/>
            <person name="Zhao H."/>
            <person name="Xu D."/>
            <person name="Zhang Y."/>
        </authorList>
    </citation>
    <scope>NUCLEOTIDE SEQUENCE [LARGE SCALE GENOMIC DNA]</scope>
    <source>
        <strain evidence="2">cv. Niubang</strain>
    </source>
</reference>
<accession>A0ACB8ZY50</accession>
<name>A0ACB8ZY50_ARCLA</name>
<dbReference type="Proteomes" id="UP001055879">
    <property type="component" value="Linkage Group LG09"/>
</dbReference>
<reference evidence="1 2" key="2">
    <citation type="journal article" date="2022" name="Mol. Ecol. Resour.">
        <title>The genomes of chicory, endive, great burdock and yacon provide insights into Asteraceae paleo-polyploidization history and plant inulin production.</title>
        <authorList>
            <person name="Fan W."/>
            <person name="Wang S."/>
            <person name="Wang H."/>
            <person name="Wang A."/>
            <person name="Jiang F."/>
            <person name="Liu H."/>
            <person name="Zhao H."/>
            <person name="Xu D."/>
            <person name="Zhang Y."/>
        </authorList>
    </citation>
    <scope>NUCLEOTIDE SEQUENCE [LARGE SCALE GENOMIC DNA]</scope>
    <source>
        <strain evidence="2">cv. Niubang</strain>
    </source>
</reference>
<comment type="caution">
    <text evidence="1">The sequence shown here is derived from an EMBL/GenBank/DDBJ whole genome shotgun (WGS) entry which is preliminary data.</text>
</comment>
<evidence type="ECO:0000313" key="2">
    <source>
        <dbReference type="Proteomes" id="UP001055879"/>
    </source>
</evidence>
<organism evidence="1 2">
    <name type="scientific">Arctium lappa</name>
    <name type="common">Greater burdock</name>
    <name type="synonym">Lappa major</name>
    <dbReference type="NCBI Taxonomy" id="4217"/>
    <lineage>
        <taxon>Eukaryota</taxon>
        <taxon>Viridiplantae</taxon>
        <taxon>Streptophyta</taxon>
        <taxon>Embryophyta</taxon>
        <taxon>Tracheophyta</taxon>
        <taxon>Spermatophyta</taxon>
        <taxon>Magnoliopsida</taxon>
        <taxon>eudicotyledons</taxon>
        <taxon>Gunneridae</taxon>
        <taxon>Pentapetalae</taxon>
        <taxon>asterids</taxon>
        <taxon>campanulids</taxon>
        <taxon>Asterales</taxon>
        <taxon>Asteraceae</taxon>
        <taxon>Carduoideae</taxon>
        <taxon>Cardueae</taxon>
        <taxon>Arctiinae</taxon>
        <taxon>Arctium</taxon>
    </lineage>
</organism>
<dbReference type="EMBL" id="CM042055">
    <property type="protein sequence ID" value="KAI3702108.1"/>
    <property type="molecule type" value="Genomic_DNA"/>
</dbReference>
<evidence type="ECO:0000313" key="1">
    <source>
        <dbReference type="EMBL" id="KAI3702108.1"/>
    </source>
</evidence>
<sequence>MSLNSPHIFKKGKILKLKSLHSTSSTLPPRTYFFSLDKGNVPGAVNLLNNLNEICSRNWLKLSKLNHFFGIQKDFSARLSKNKEPFDQFFNQLNDLFASYLGGGKGIEDAQPMDEETESKRPVRPYDELEKLHTDINTLVDLVKNQDTHLSILKNLVLKQDDQIRLLKESIKNNTEEIQIVKGEIVTKTILAETFHTFDERLQQIQNDVSGVMELEAASAKIISDLSKKIEEINKKEIPSNKEILDTLTESLYSKNPSRFSQYLNVVTKPDYEDSDTESEEIHHNVRPLKEEDVMETDEVLPDKAETSQQGKDYASSKEAEQILEEENAKNCMRKLTLHNICFLDKFTCEYEKHFYNISDVSEGMTWILEIAYEDGYNPVEETFPDHDIVFLFTENYDNESTETETSSDSGDSSDKDLSHF</sequence>
<protein>
    <submittedName>
        <fullName evidence="1">Uncharacterized protein</fullName>
    </submittedName>
</protein>